<gene>
    <name evidence="1" type="ORF">H6G06_14645</name>
</gene>
<keyword evidence="2" id="KW-1185">Reference proteome</keyword>
<proteinExistence type="predicted"/>
<accession>A0A926WIE7</accession>
<dbReference type="AlphaFoldDB" id="A0A926WIE7"/>
<protein>
    <submittedName>
        <fullName evidence="1">DUF3037 domain-containing protein</fullName>
    </submittedName>
</protein>
<evidence type="ECO:0000313" key="1">
    <source>
        <dbReference type="EMBL" id="MBD2294685.1"/>
    </source>
</evidence>
<evidence type="ECO:0000313" key="2">
    <source>
        <dbReference type="Proteomes" id="UP000662185"/>
    </source>
</evidence>
<comment type="caution">
    <text evidence="1">The sequence shown here is derived from an EMBL/GenBank/DDBJ whole genome shotgun (WGS) entry which is preliminary data.</text>
</comment>
<sequence length="29" mass="3253">MASKYSVIQYVPDPIADQRINIGVIAFDK</sequence>
<reference evidence="2" key="1">
    <citation type="journal article" date="2020" name="ISME J.">
        <title>Comparative genomics reveals insights into cyanobacterial evolution and habitat adaptation.</title>
        <authorList>
            <person name="Chen M.Y."/>
            <person name="Teng W.K."/>
            <person name="Zhao L."/>
            <person name="Hu C.X."/>
            <person name="Zhou Y.K."/>
            <person name="Han B.P."/>
            <person name="Song L.R."/>
            <person name="Shu W.S."/>
        </authorList>
    </citation>
    <scope>NUCLEOTIDE SEQUENCE [LARGE SCALE GENOMIC DNA]</scope>
    <source>
        <strain evidence="2">FACHB-251</strain>
    </source>
</reference>
<dbReference type="Proteomes" id="UP000662185">
    <property type="component" value="Unassembled WGS sequence"/>
</dbReference>
<dbReference type="EMBL" id="JACJQU010000007">
    <property type="protein sequence ID" value="MBD2294685.1"/>
    <property type="molecule type" value="Genomic_DNA"/>
</dbReference>
<organism evidence="1 2">
    <name type="scientific">Anabaena sphaerica FACHB-251</name>
    <dbReference type="NCBI Taxonomy" id="2692883"/>
    <lineage>
        <taxon>Bacteria</taxon>
        <taxon>Bacillati</taxon>
        <taxon>Cyanobacteriota</taxon>
        <taxon>Cyanophyceae</taxon>
        <taxon>Nostocales</taxon>
        <taxon>Nostocaceae</taxon>
        <taxon>Anabaena</taxon>
    </lineage>
</organism>
<name>A0A926WIE7_9NOST</name>